<organism evidence="4 5">
    <name type="scientific">Gossypium darwinii</name>
    <name type="common">Darwin's cotton</name>
    <name type="synonym">Gossypium barbadense var. darwinii</name>
    <dbReference type="NCBI Taxonomy" id="34276"/>
    <lineage>
        <taxon>Eukaryota</taxon>
        <taxon>Viridiplantae</taxon>
        <taxon>Streptophyta</taxon>
        <taxon>Embryophyta</taxon>
        <taxon>Tracheophyta</taxon>
        <taxon>Spermatophyta</taxon>
        <taxon>Magnoliopsida</taxon>
        <taxon>eudicotyledons</taxon>
        <taxon>Gunneridae</taxon>
        <taxon>Pentapetalae</taxon>
        <taxon>rosids</taxon>
        <taxon>malvids</taxon>
        <taxon>Malvales</taxon>
        <taxon>Malvaceae</taxon>
        <taxon>Malvoideae</taxon>
        <taxon>Gossypium</taxon>
    </lineage>
</organism>
<gene>
    <name evidence="4" type="ORF">ES288_A05G215300v1</name>
</gene>
<name>A0A5D2GHZ4_GOSDA</name>
<protein>
    <recommendedName>
        <fullName evidence="3">LNS2/PITP domain-containing protein</fullName>
    </recommendedName>
</protein>
<reference evidence="4 5" key="1">
    <citation type="submission" date="2019-06" db="EMBL/GenBank/DDBJ databases">
        <title>WGS assembly of Gossypium darwinii.</title>
        <authorList>
            <person name="Chen Z.J."/>
            <person name="Sreedasyam A."/>
            <person name="Ando A."/>
            <person name="Song Q."/>
            <person name="De L."/>
            <person name="Hulse-Kemp A."/>
            <person name="Ding M."/>
            <person name="Ye W."/>
            <person name="Kirkbride R."/>
            <person name="Jenkins J."/>
            <person name="Plott C."/>
            <person name="Lovell J."/>
            <person name="Lin Y.-M."/>
            <person name="Vaughn R."/>
            <person name="Liu B."/>
            <person name="Li W."/>
            <person name="Simpson S."/>
            <person name="Scheffler B."/>
            <person name="Saski C."/>
            <person name="Grover C."/>
            <person name="Hu G."/>
            <person name="Conover J."/>
            <person name="Carlson J."/>
            <person name="Shu S."/>
            <person name="Boston L."/>
            <person name="Williams M."/>
            <person name="Peterson D."/>
            <person name="Mcgee K."/>
            <person name="Jones D."/>
            <person name="Wendel J."/>
            <person name="Stelly D."/>
            <person name="Grimwood J."/>
            <person name="Schmutz J."/>
        </authorList>
    </citation>
    <scope>NUCLEOTIDE SEQUENCE [LARGE SCALE GENOMIC DNA]</scope>
    <source>
        <strain evidence="4">1808015.09</strain>
    </source>
</reference>
<feature type="region of interest" description="Disordered" evidence="2">
    <location>
        <begin position="515"/>
        <end position="538"/>
    </location>
</feature>
<dbReference type="EMBL" id="CM017692">
    <property type="protein sequence ID" value="TYH17747.1"/>
    <property type="molecule type" value="Genomic_DNA"/>
</dbReference>
<dbReference type="InterPro" id="IPR013209">
    <property type="entry name" value="LNS2"/>
</dbReference>
<dbReference type="PANTHER" id="PTHR12181">
    <property type="entry name" value="LIPIN"/>
    <property type="match status" value="1"/>
</dbReference>
<dbReference type="PANTHER" id="PTHR12181:SF12">
    <property type="entry name" value="PHOSPHATIDATE PHOSPHATASE"/>
    <property type="match status" value="1"/>
</dbReference>
<dbReference type="Pfam" id="PF08235">
    <property type="entry name" value="LNS2"/>
    <property type="match status" value="1"/>
</dbReference>
<dbReference type="AlphaFoldDB" id="A0A5D2GHZ4"/>
<comment type="similarity">
    <text evidence="1">Belongs to the lipin family.</text>
</comment>
<proteinExistence type="inferred from homology"/>
<dbReference type="InterPro" id="IPR026058">
    <property type="entry name" value="LIPIN"/>
</dbReference>
<evidence type="ECO:0000313" key="4">
    <source>
        <dbReference type="EMBL" id="TYH17745.1"/>
    </source>
</evidence>
<accession>A0A5D2GHZ4</accession>
<dbReference type="SMART" id="SM00775">
    <property type="entry name" value="LNS2"/>
    <property type="match status" value="1"/>
</dbReference>
<evidence type="ECO:0000259" key="3">
    <source>
        <dbReference type="SMART" id="SM00775"/>
    </source>
</evidence>
<keyword evidence="5" id="KW-1185">Reference proteome</keyword>
<dbReference type="EMBL" id="CM017692">
    <property type="protein sequence ID" value="TYH17746.1"/>
    <property type="molecule type" value="Genomic_DNA"/>
</dbReference>
<feature type="domain" description="LNS2/PITP" evidence="3">
    <location>
        <begin position="817"/>
        <end position="973"/>
    </location>
</feature>
<dbReference type="SUPFAM" id="SSF56784">
    <property type="entry name" value="HAD-like"/>
    <property type="match status" value="1"/>
</dbReference>
<dbReference type="EMBL" id="CM017692">
    <property type="protein sequence ID" value="TYH17745.1"/>
    <property type="molecule type" value="Genomic_DNA"/>
</dbReference>
<dbReference type="Pfam" id="PF04571">
    <property type="entry name" value="Lipin_N"/>
    <property type="match status" value="1"/>
</dbReference>
<evidence type="ECO:0000313" key="5">
    <source>
        <dbReference type="Proteomes" id="UP000323506"/>
    </source>
</evidence>
<dbReference type="InterPro" id="IPR036412">
    <property type="entry name" value="HAD-like_sf"/>
</dbReference>
<evidence type="ECO:0000256" key="2">
    <source>
        <dbReference type="SAM" id="MobiDB-lite"/>
    </source>
</evidence>
<dbReference type="InterPro" id="IPR007651">
    <property type="entry name" value="Lipin_N"/>
</dbReference>
<dbReference type="GO" id="GO:0008195">
    <property type="term" value="F:phosphatidate phosphatase activity"/>
    <property type="evidence" value="ECO:0007669"/>
    <property type="project" value="TreeGrafter"/>
</dbReference>
<dbReference type="InterPro" id="IPR031315">
    <property type="entry name" value="LNS2/PITP"/>
</dbReference>
<sequence>MHAVGRLGSYISRGVFTFSGPFHPFGGAVDIIVVEQPDGSFKSSPWYVKFGKFQGVLKSRVRTVSIAVNGVEANFRMFLDHTGEAYFLREIDVEESKSDGVSFPFSSGDELLSGNRKPMKSESCSYDNDNSNSVAQVDLDNGKLVGRTSSRRSRIFGRVFGERSTKEDSYQDGAGGTGVMRSESLERAEFAAELLEVKWSTNLTSIRSNNNALRFSSLNDALADKGFKEEIQNDAENLSQAYVHDKEDKSIDRQTVLDKTDYCNEQNVSCSHTGLENLECSVEEANVQVSCVSTEQQMVETSLLGECFMEDKCKVIANVLGTIDDRSVRNFDHADNETVAVSGMSVPHLQSEYKFESCIDKWFDEEVADNESNVVLPGCGISIKENVSDGPQAFLYCKTSESSVITLDCSSQQTHQTLCLSDIENGKAHVHAEPLLRATELFPEVTVLKKNEDKELDSEGVLTMSVEMVGVDPVIGLEETKSHSIHITSTISDLGDDVENARTIKDVLHPSLGSVDDSQNFYGDSDPKRSVPPSATSEDEQFLFSDLDEFKLHEPDCVNKDLHSSICTETEELNGLCNVNNEPCLNPHNFVQESPLTDLDFSVEKAGIVSNPISISRNHKVAGEKNGWQIESLSTTWPIVAKFDVNNNLPLSHSLDSSCETLKWISIKEDDERPLAHGKPSCKESETSRKLENTLYNPCIGDPSKAVVSRSGSWRLWPFSMKRSISRKDVLSAPADNRGLDAKNAVDSAVASDDDKNVLKTKQVKKMIRAITPTSEQLASLNLKDGINHITFTFSTSMLGKQQVDARIYLWKWNTRIVISDVDGTITRSDVLGQFMPMVGIDWLQTGVAHLFSAIKENGYELLFLSARAISQAYITRQFLVNLKQDGKGLPDGPIVISPDGLFPSLYREVIRRAPHEFKIACLEDIKALFPLDCNPFYAGFGNRDTDEMSYLKVGIPKGKIFTINPKGEVVTNHHVATKSYSSLHDLVHRVFPPMASEQEEFNSWNFWKLPPPLIYI</sequence>
<dbReference type="Proteomes" id="UP000323506">
    <property type="component" value="Chromosome A05"/>
</dbReference>
<evidence type="ECO:0000256" key="1">
    <source>
        <dbReference type="ARBA" id="ARBA00005476"/>
    </source>
</evidence>